<feature type="signal peptide" evidence="11">
    <location>
        <begin position="1"/>
        <end position="19"/>
    </location>
</feature>
<keyword evidence="3 11" id="KW-0813">Transport</keyword>
<dbReference type="Pfam" id="PF02932">
    <property type="entry name" value="Neur_chan_memb"/>
    <property type="match status" value="1"/>
</dbReference>
<dbReference type="InterPro" id="IPR006028">
    <property type="entry name" value="GABAA/Glycine_rcpt"/>
</dbReference>
<evidence type="ECO:0000256" key="4">
    <source>
        <dbReference type="ARBA" id="ARBA00022475"/>
    </source>
</evidence>
<dbReference type="InterPro" id="IPR036734">
    <property type="entry name" value="Neur_chan_lig-bd_sf"/>
</dbReference>
<keyword evidence="8 11" id="KW-0406">Ion transport</keyword>
<feature type="domain" description="Neurotransmitter-gated ion-channel transmembrane" evidence="14">
    <location>
        <begin position="266"/>
        <end position="346"/>
    </location>
</feature>
<accession>A0A2S1WLZ1</accession>
<evidence type="ECO:0000256" key="11">
    <source>
        <dbReference type="RuleBase" id="RU000687"/>
    </source>
</evidence>
<evidence type="ECO:0000256" key="10">
    <source>
        <dbReference type="ARBA" id="ARBA00023303"/>
    </source>
</evidence>
<dbReference type="InterPro" id="IPR006029">
    <property type="entry name" value="Neurotrans-gated_channel_TM"/>
</dbReference>
<dbReference type="Gene3D" id="1.20.58.390">
    <property type="entry name" value="Neurotransmitter-gated ion-channel transmembrane domain"/>
    <property type="match status" value="1"/>
</dbReference>
<evidence type="ECO:0000256" key="12">
    <source>
        <dbReference type="SAM" id="MobiDB-lite"/>
    </source>
</evidence>
<sequence>MEVLHVLIVVFVLVKNLEGRNVHKKKTAPTPPAHTKPTERPPKQALSSAEVISSMMTNYIKQEPPRIDRPTEVKLGVYVNSFYSVSEQTMDYSVNMYVRQTWRDERLIYPGTFPGNKSVIRLFDNHYSGPNGVWVPDTFFRNEKKAQFHAITVENKMMRLTQDGVLWYVTKVSATLSCPMRLHKYPFDTQVCPMSFESFGYTMDVLFFAWIDSPVQIDPGVLLPQFSLKENLLYDCSQNYTAGAFPCQEIRFVLSRDIGFFIIQVFVPSILVVILSWVSFWINIDGVPARVSIGLLTVLTTTTQSSGINAQLPKVSYIKAIDIWMIMCLLFVFAALLEYAFVNVAARNGVRIRTPIVRQATLVDGGDRPLHLETSRKPPVILSSCWKAICRSDAGRFTVSVDVEGSKRRARQIDKMSRKVFPLAFLFFNILYWIACTLPTGISDFEMRT</sequence>
<dbReference type="SUPFAM" id="SSF90112">
    <property type="entry name" value="Neurotransmitter-gated ion-channel transmembrane pore"/>
    <property type="match status" value="1"/>
</dbReference>
<keyword evidence="7 11" id="KW-1133">Transmembrane helix</keyword>
<evidence type="ECO:0000313" key="15">
    <source>
        <dbReference type="EMBL" id="AWJ68191.1"/>
    </source>
</evidence>
<dbReference type="InterPro" id="IPR018000">
    <property type="entry name" value="Neurotransmitter_ion_chnl_CS"/>
</dbReference>
<protein>
    <submittedName>
        <fullName evidence="15">Putative GABA receptor 9</fullName>
    </submittedName>
</protein>
<feature type="region of interest" description="Disordered" evidence="12">
    <location>
        <begin position="23"/>
        <end position="47"/>
    </location>
</feature>
<evidence type="ECO:0000256" key="6">
    <source>
        <dbReference type="ARBA" id="ARBA00022729"/>
    </source>
</evidence>
<proteinExistence type="evidence at transcript level"/>
<evidence type="ECO:0000256" key="3">
    <source>
        <dbReference type="ARBA" id="ARBA00022448"/>
    </source>
</evidence>
<dbReference type="InterPro" id="IPR038050">
    <property type="entry name" value="Neuro_actylchol_rec"/>
</dbReference>
<dbReference type="CDD" id="cd19049">
    <property type="entry name" value="LGIC_TM_anion"/>
    <property type="match status" value="1"/>
</dbReference>
<evidence type="ECO:0000256" key="9">
    <source>
        <dbReference type="ARBA" id="ARBA00023136"/>
    </source>
</evidence>
<dbReference type="InterPro" id="IPR006201">
    <property type="entry name" value="Neur_channel"/>
</dbReference>
<dbReference type="GO" id="GO:0005886">
    <property type="term" value="C:plasma membrane"/>
    <property type="evidence" value="ECO:0007669"/>
    <property type="project" value="UniProtKB-SubCell"/>
</dbReference>
<evidence type="ECO:0000256" key="2">
    <source>
        <dbReference type="ARBA" id="ARBA00004236"/>
    </source>
</evidence>
<feature type="transmembrane region" description="Helical" evidence="11">
    <location>
        <begin position="324"/>
        <end position="346"/>
    </location>
</feature>
<dbReference type="EMBL" id="MG973338">
    <property type="protein sequence ID" value="AWJ68191.1"/>
    <property type="molecule type" value="mRNA"/>
</dbReference>
<dbReference type="Gene3D" id="2.70.170.10">
    <property type="entry name" value="Neurotransmitter-gated ion-channel ligand-binding domain"/>
    <property type="match status" value="1"/>
</dbReference>
<evidence type="ECO:0000256" key="1">
    <source>
        <dbReference type="ARBA" id="ARBA00004141"/>
    </source>
</evidence>
<feature type="transmembrane region" description="Helical" evidence="11">
    <location>
        <begin position="420"/>
        <end position="442"/>
    </location>
</feature>
<keyword evidence="4" id="KW-1003">Cell membrane</keyword>
<dbReference type="PANTHER" id="PTHR18945">
    <property type="entry name" value="NEUROTRANSMITTER GATED ION CHANNEL"/>
    <property type="match status" value="1"/>
</dbReference>
<dbReference type="InterPro" id="IPR006202">
    <property type="entry name" value="Neur_chan_lig-bd"/>
</dbReference>
<comment type="subcellular location">
    <subcellularLocation>
        <location evidence="2">Cell membrane</location>
    </subcellularLocation>
    <subcellularLocation>
        <location evidence="1">Membrane</location>
        <topology evidence="1">Multi-pass membrane protein</topology>
    </subcellularLocation>
</comment>
<keyword evidence="15" id="KW-0675">Receptor</keyword>
<evidence type="ECO:0000259" key="14">
    <source>
        <dbReference type="Pfam" id="PF02932"/>
    </source>
</evidence>
<evidence type="ECO:0000256" key="7">
    <source>
        <dbReference type="ARBA" id="ARBA00022989"/>
    </source>
</evidence>
<feature type="transmembrane region" description="Helical" evidence="11">
    <location>
        <begin position="293"/>
        <end position="312"/>
    </location>
</feature>
<evidence type="ECO:0000259" key="13">
    <source>
        <dbReference type="Pfam" id="PF02931"/>
    </source>
</evidence>
<keyword evidence="5 11" id="KW-0812">Transmembrane</keyword>
<dbReference type="PROSITE" id="PS00236">
    <property type="entry name" value="NEUROTR_ION_CHANNEL"/>
    <property type="match status" value="1"/>
</dbReference>
<name>A0A2S1WLZ1_9ANNE</name>
<dbReference type="NCBIfam" id="TIGR00860">
    <property type="entry name" value="LIC"/>
    <property type="match status" value="1"/>
</dbReference>
<feature type="chain" id="PRO_5022254834" evidence="11">
    <location>
        <begin position="20"/>
        <end position="449"/>
    </location>
</feature>
<dbReference type="Pfam" id="PF02931">
    <property type="entry name" value="Neur_chan_LBD"/>
    <property type="match status" value="1"/>
</dbReference>
<evidence type="ECO:0000256" key="5">
    <source>
        <dbReference type="ARBA" id="ARBA00022692"/>
    </source>
</evidence>
<reference evidence="15" key="1">
    <citation type="submission" date="2018-02" db="EMBL/GenBank/DDBJ databases">
        <title>Hirudo verbana central nervous system transcriptome analysis of ion channel and receptor content.</title>
        <authorList>
            <person name="Northcutt A.J."/>
            <person name="Schulz D.J."/>
            <person name="Mesce K.A."/>
        </authorList>
    </citation>
    <scope>NUCLEOTIDE SEQUENCE</scope>
</reference>
<dbReference type="AlphaFoldDB" id="A0A2S1WLZ1"/>
<comment type="similarity">
    <text evidence="11">Belongs to the ligand-gated ion channel (TC 1.A.9) family.</text>
</comment>
<feature type="transmembrane region" description="Helical" evidence="11">
    <location>
        <begin position="258"/>
        <end position="281"/>
    </location>
</feature>
<dbReference type="PRINTS" id="PR00252">
    <property type="entry name" value="NRIONCHANNEL"/>
</dbReference>
<evidence type="ECO:0000256" key="8">
    <source>
        <dbReference type="ARBA" id="ARBA00023065"/>
    </source>
</evidence>
<dbReference type="GO" id="GO:0004888">
    <property type="term" value="F:transmembrane signaling receptor activity"/>
    <property type="evidence" value="ECO:0007669"/>
    <property type="project" value="InterPro"/>
</dbReference>
<dbReference type="PRINTS" id="PR00253">
    <property type="entry name" value="GABAARECEPTR"/>
</dbReference>
<dbReference type="GO" id="GO:0005230">
    <property type="term" value="F:extracellular ligand-gated monoatomic ion channel activity"/>
    <property type="evidence" value="ECO:0007669"/>
    <property type="project" value="InterPro"/>
</dbReference>
<keyword evidence="6 11" id="KW-0732">Signal</keyword>
<dbReference type="FunFam" id="1.20.58.390:FF:000123">
    <property type="entry name" value="Uncharacterized protein"/>
    <property type="match status" value="1"/>
</dbReference>
<keyword evidence="10 11" id="KW-0407">Ion channel</keyword>
<keyword evidence="9 11" id="KW-0472">Membrane</keyword>
<dbReference type="InterPro" id="IPR036719">
    <property type="entry name" value="Neuro-gated_channel_TM_sf"/>
</dbReference>
<organism evidence="15">
    <name type="scientific">Hirudo verbana</name>
    <dbReference type="NCBI Taxonomy" id="311461"/>
    <lineage>
        <taxon>Eukaryota</taxon>
        <taxon>Metazoa</taxon>
        <taxon>Spiralia</taxon>
        <taxon>Lophotrochozoa</taxon>
        <taxon>Annelida</taxon>
        <taxon>Clitellata</taxon>
        <taxon>Hirudinea</taxon>
        <taxon>Hirudinida</taxon>
        <taxon>Hirudiniformes</taxon>
        <taxon>Hirudinidae</taxon>
        <taxon>Hirudo</taxon>
    </lineage>
</organism>
<dbReference type="CDD" id="cd18991">
    <property type="entry name" value="LGIC_ECD_GlyR"/>
    <property type="match status" value="1"/>
</dbReference>
<dbReference type="SUPFAM" id="SSF63712">
    <property type="entry name" value="Nicotinic receptor ligand binding domain-like"/>
    <property type="match status" value="1"/>
</dbReference>
<feature type="domain" description="Neurotransmitter-gated ion-channel ligand-binding" evidence="13">
    <location>
        <begin position="50"/>
        <end position="256"/>
    </location>
</feature>